<proteinExistence type="predicted"/>
<reference evidence="3 4" key="1">
    <citation type="submission" date="2023-07" db="EMBL/GenBank/DDBJ databases">
        <title>Sequencing the genomes of 1000 actinobacteria strains.</title>
        <authorList>
            <person name="Klenk H.-P."/>
        </authorList>
    </citation>
    <scope>NUCLEOTIDE SEQUENCE [LARGE SCALE GENOMIC DNA]</scope>
    <source>
        <strain evidence="3 4">DSM 44388</strain>
    </source>
</reference>
<dbReference type="SUPFAM" id="SSF50952">
    <property type="entry name" value="Soluble quinoprotein glucose dehydrogenase"/>
    <property type="match status" value="1"/>
</dbReference>
<dbReference type="EMBL" id="JAUSQZ010000001">
    <property type="protein sequence ID" value="MDP9825018.1"/>
    <property type="molecule type" value="Genomic_DNA"/>
</dbReference>
<dbReference type="Proteomes" id="UP001235712">
    <property type="component" value="Unassembled WGS sequence"/>
</dbReference>
<protein>
    <recommendedName>
        <fullName evidence="2">CHAT domain-containing protein</fullName>
    </recommendedName>
</protein>
<name>A0ABT9NX62_9ACTN</name>
<dbReference type="InterPro" id="IPR015943">
    <property type="entry name" value="WD40/YVTN_repeat-like_dom_sf"/>
</dbReference>
<feature type="domain" description="CHAT" evidence="2">
    <location>
        <begin position="873"/>
        <end position="982"/>
    </location>
</feature>
<keyword evidence="4" id="KW-1185">Reference proteome</keyword>
<evidence type="ECO:0000256" key="1">
    <source>
        <dbReference type="SAM" id="MobiDB-lite"/>
    </source>
</evidence>
<evidence type="ECO:0000313" key="3">
    <source>
        <dbReference type="EMBL" id="MDP9825018.1"/>
    </source>
</evidence>
<dbReference type="InterPro" id="IPR011041">
    <property type="entry name" value="Quinoprot_gluc/sorb_DH_b-prop"/>
</dbReference>
<organism evidence="3 4">
    <name type="scientific">Kineosporia succinea</name>
    <dbReference type="NCBI Taxonomy" id="84632"/>
    <lineage>
        <taxon>Bacteria</taxon>
        <taxon>Bacillati</taxon>
        <taxon>Actinomycetota</taxon>
        <taxon>Actinomycetes</taxon>
        <taxon>Kineosporiales</taxon>
        <taxon>Kineosporiaceae</taxon>
        <taxon>Kineosporia</taxon>
    </lineage>
</organism>
<evidence type="ECO:0000259" key="2">
    <source>
        <dbReference type="Pfam" id="PF12770"/>
    </source>
</evidence>
<dbReference type="InterPro" id="IPR024983">
    <property type="entry name" value="CHAT_dom"/>
</dbReference>
<sequence length="1011" mass="107827">MHVARGRVRKSGLPLPWLGGSAEIDVPALLDGLDPDDPEEAELAMALRHAQAQVHDYQSELLRQTLPLQVRLAQAVLDLAVEWRLPQVERWAVAWLIASGEPFLRTRWSSWSRNGRQRRERRIAAQRVTVLAGFGSDVLIGASAGRVQRWAEDGSVTEVFENRFRGDVLALVGCGGKVVAGGVNGAFAAAGWPGDTAPPAPERRSGAAALATDGEGVALGEENGWVRLWRPGFDGWQTLSRWENGTGSRVSALGLEPGGVRVVWADGTLARWAGDAWEEEEHLGGQVRAAAFDSTGQFLAYTVGTRPRVRAAGRDELWGTAQLGGHRLAWSPGGLLAATGTEGTCWVGPPDGEASVLHVEGNPTAVAFAGDSYLVTAIGDRVTQWGLALAGNADPVFATSDRITAIGLEPAGPSRETELDTQSQQEAEFEGRPAREAPGAVLAATERGALYRYDPRGVLVDAEPANVGETVNRIARHGRGWLLATSDRAWFWWPGLEPKKLKPPGLGRAVASWMGEAVYAISNEVHVLGGAWHTTRPAAVEGLATHGDTLAVLDGDGTLLLHDGNHATSRPTGADRLVGMTDAGALTLTLAGLVVSAHDQATSTSVMHLTIKPNRLVPLGAGRFAGAYDNGTAVIEPGRDQRDLPQAVIVAALSTKAAVIATRAGRIVTAEGLRLTAYDLMEPDSTYGTGVVPLDLSVDESGQNCLVSVAGQPEPVRLPMNELNDLTDLAGADSLTSLTDALDRAGTLGDRLWSEGLDRALDQARGSDPDLPVRLDLRIPAEHEAGLADVPWELLHPGSEPLIWFGEPPVSMVRRVPADRPMVEKPTTRPRLRVLRADDPAFDPAVRAYDELRRRTRRVEITLPRGAVGRFGGADDLRERADVVHLWAHADPYGVVVNENLELPNDDVAAALAESGARLVVLIGCESSSLARQLVSNGVEAVVGMRLKVYTHTVHALVEAVTTAALNGTAVDRAFTRALRDYVLRGQPEAAAVPLLYLREGSTGVVFPATT</sequence>
<dbReference type="SUPFAM" id="SSF101908">
    <property type="entry name" value="Putative isomerase YbhE"/>
    <property type="match status" value="1"/>
</dbReference>
<dbReference type="RefSeq" id="WP_307238366.1">
    <property type="nucleotide sequence ID" value="NZ_JAUSQZ010000001.1"/>
</dbReference>
<feature type="region of interest" description="Disordered" evidence="1">
    <location>
        <begin position="407"/>
        <end position="436"/>
    </location>
</feature>
<comment type="caution">
    <text evidence="3">The sequence shown here is derived from an EMBL/GenBank/DDBJ whole genome shotgun (WGS) entry which is preliminary data.</text>
</comment>
<dbReference type="Gene3D" id="2.130.10.10">
    <property type="entry name" value="YVTN repeat-like/Quinoprotein amine dehydrogenase"/>
    <property type="match status" value="1"/>
</dbReference>
<evidence type="ECO:0000313" key="4">
    <source>
        <dbReference type="Proteomes" id="UP001235712"/>
    </source>
</evidence>
<gene>
    <name evidence="3" type="ORF">J2S57_000767</name>
</gene>
<dbReference type="Pfam" id="PF12770">
    <property type="entry name" value="CHAT"/>
    <property type="match status" value="1"/>
</dbReference>
<accession>A0ABT9NX62</accession>